<dbReference type="InterPro" id="IPR007345">
    <property type="entry name" value="Polysacch_pyruvyl_Trfase"/>
</dbReference>
<dbReference type="Proteomes" id="UP001156691">
    <property type="component" value="Unassembled WGS sequence"/>
</dbReference>
<sequence length="342" mass="38047">MENLAGQLAREKGFVPVPLPPNTSFASDMRRIFENGGYDMLLLVGADIMDGYYSPEPAENMLMAADLAARAGIATNFLGFSFNNMPEPELKHLYDTLHPGVTLNVRDEVSLKRFNTFTSATKRLVADTAFLLKPATVGQRARSWIVQQKSLERMVIGFNVHPMLIKDAGPDEIQRIINKSIHAIEVASKKHDVSWVLIPHDYRDIVGDDVCLKPIYEQLKVHTNIDVMHFGGTHRAATLKALAGHMDGVVTGRMHLAIASLGMGIPTLCITYQDKFEGLYRHFGLPKEFLLAPRRLMADQAALDDDLDDFITSLPQLKAQITQRLPEVHRLAELNFAFATAG</sequence>
<accession>A0ABQ5W0X9</accession>
<reference evidence="3" key="1">
    <citation type="journal article" date="2019" name="Int. J. Syst. Evol. Microbiol.">
        <title>The Global Catalogue of Microorganisms (GCM) 10K type strain sequencing project: providing services to taxonomists for standard genome sequencing and annotation.</title>
        <authorList>
            <consortium name="The Broad Institute Genomics Platform"/>
            <consortium name="The Broad Institute Genome Sequencing Center for Infectious Disease"/>
            <person name="Wu L."/>
            <person name="Ma J."/>
        </authorList>
    </citation>
    <scope>NUCLEOTIDE SEQUENCE [LARGE SCALE GENOMIC DNA]</scope>
    <source>
        <strain evidence="3">NBRC 112416</strain>
    </source>
</reference>
<keyword evidence="3" id="KW-1185">Reference proteome</keyword>
<gene>
    <name evidence="2" type="ORF">GCM10010862_09120</name>
</gene>
<name>A0ABQ5W0X9_9HYPH</name>
<evidence type="ECO:0000313" key="2">
    <source>
        <dbReference type="EMBL" id="GLQ53653.1"/>
    </source>
</evidence>
<evidence type="ECO:0000259" key="1">
    <source>
        <dbReference type="Pfam" id="PF04230"/>
    </source>
</evidence>
<dbReference type="PANTHER" id="PTHR36836:SF1">
    <property type="entry name" value="COLANIC ACID BIOSYNTHESIS PROTEIN WCAK"/>
    <property type="match status" value="1"/>
</dbReference>
<protein>
    <recommendedName>
        <fullName evidence="1">Polysaccharide pyruvyl transferase domain-containing protein</fullName>
    </recommendedName>
</protein>
<dbReference type="EMBL" id="BSNS01000004">
    <property type="protein sequence ID" value="GLQ53653.1"/>
    <property type="molecule type" value="Genomic_DNA"/>
</dbReference>
<dbReference type="PANTHER" id="PTHR36836">
    <property type="entry name" value="COLANIC ACID BIOSYNTHESIS PROTEIN WCAK"/>
    <property type="match status" value="1"/>
</dbReference>
<dbReference type="Pfam" id="PF04230">
    <property type="entry name" value="PS_pyruv_trans"/>
    <property type="match status" value="1"/>
</dbReference>
<evidence type="ECO:0000313" key="3">
    <source>
        <dbReference type="Proteomes" id="UP001156691"/>
    </source>
</evidence>
<proteinExistence type="predicted"/>
<comment type="caution">
    <text evidence="2">The sequence shown here is derived from an EMBL/GenBank/DDBJ whole genome shotgun (WGS) entry which is preliminary data.</text>
</comment>
<feature type="domain" description="Polysaccharide pyruvyl transferase" evidence="1">
    <location>
        <begin position="39"/>
        <end position="273"/>
    </location>
</feature>
<organism evidence="2 3">
    <name type="scientific">Devosia nitrariae</name>
    <dbReference type="NCBI Taxonomy" id="2071872"/>
    <lineage>
        <taxon>Bacteria</taxon>
        <taxon>Pseudomonadati</taxon>
        <taxon>Pseudomonadota</taxon>
        <taxon>Alphaproteobacteria</taxon>
        <taxon>Hyphomicrobiales</taxon>
        <taxon>Devosiaceae</taxon>
        <taxon>Devosia</taxon>
    </lineage>
</organism>